<feature type="compositionally biased region" description="Low complexity" evidence="1">
    <location>
        <begin position="132"/>
        <end position="143"/>
    </location>
</feature>
<name>A0ABZ0US27_9RICK</name>
<proteinExistence type="predicted"/>
<dbReference type="RefSeq" id="WP_323721931.1">
    <property type="nucleotide sequence ID" value="NZ_CP110343.1"/>
</dbReference>
<protein>
    <submittedName>
        <fullName evidence="2">Uncharacterized protein</fullName>
    </submittedName>
</protein>
<gene>
    <name evidence="2" type="ORF">Fokcrypt_00478</name>
</gene>
<evidence type="ECO:0000313" key="2">
    <source>
        <dbReference type="EMBL" id="WPX97953.1"/>
    </source>
</evidence>
<feature type="region of interest" description="Disordered" evidence="1">
    <location>
        <begin position="130"/>
        <end position="169"/>
    </location>
</feature>
<keyword evidence="3" id="KW-1185">Reference proteome</keyword>
<reference evidence="2" key="1">
    <citation type="submission" date="2022-10" db="EMBL/GenBank/DDBJ databases">
        <title>Host association and intracellularity evolved multiple times independently in the Rickettsiales.</title>
        <authorList>
            <person name="Castelli M."/>
            <person name="Nardi T."/>
            <person name="Gammuto L."/>
            <person name="Bellinzona G."/>
            <person name="Sabaneyeva E."/>
            <person name="Potekhin A."/>
            <person name="Serra V."/>
            <person name="Petroni G."/>
            <person name="Sassera D."/>
        </authorList>
    </citation>
    <scope>NUCLEOTIDE SEQUENCE [LARGE SCALE GENOMIC DNA]</scope>
    <source>
        <strain evidence="2">US_Bl 11III1</strain>
    </source>
</reference>
<evidence type="ECO:0000313" key="3">
    <source>
        <dbReference type="Proteomes" id="UP001325140"/>
    </source>
</evidence>
<evidence type="ECO:0000256" key="1">
    <source>
        <dbReference type="SAM" id="MobiDB-lite"/>
    </source>
</evidence>
<dbReference type="Proteomes" id="UP001325140">
    <property type="component" value="Chromosome"/>
</dbReference>
<sequence length="169" mass="19501">MINRTNLENTEDFLLGDIKDLLDRDLIRKYIHKFCDEILLYSPEILQFILRKNGEVSWEELIQNYPLIMDSPKLACGVYDLHILILEGQSYFIPRILQNDERVNAVMSSIARPIFIEEAQMMLQSQECAAPNNSSNLQHNQQQAPSLEQSQYTIAGDETHDSDNDLSDL</sequence>
<dbReference type="EMBL" id="CP110343">
    <property type="protein sequence ID" value="WPX97953.1"/>
    <property type="molecule type" value="Genomic_DNA"/>
</dbReference>
<accession>A0ABZ0US27</accession>
<organism evidence="2 3">
    <name type="scientific">Candidatus Fokinia crypta</name>
    <dbReference type="NCBI Taxonomy" id="1920990"/>
    <lineage>
        <taxon>Bacteria</taxon>
        <taxon>Pseudomonadati</taxon>
        <taxon>Pseudomonadota</taxon>
        <taxon>Alphaproteobacteria</taxon>
        <taxon>Rickettsiales</taxon>
        <taxon>Candidatus Midichloriaceae</taxon>
        <taxon>Candidatus Fokinia</taxon>
    </lineage>
</organism>
<feature type="compositionally biased region" description="Polar residues" evidence="1">
    <location>
        <begin position="144"/>
        <end position="153"/>
    </location>
</feature>